<keyword evidence="1" id="KW-1133">Transmembrane helix</keyword>
<feature type="transmembrane region" description="Helical" evidence="1">
    <location>
        <begin position="92"/>
        <end position="117"/>
    </location>
</feature>
<reference evidence="2" key="1">
    <citation type="submission" date="2020-10" db="EMBL/GenBank/DDBJ databases">
        <authorList>
            <person name="Gilroy R."/>
        </authorList>
    </citation>
    <scope>NUCLEOTIDE SEQUENCE</scope>
    <source>
        <strain evidence="2">CHK186-9395</strain>
    </source>
</reference>
<dbReference type="Proteomes" id="UP000886861">
    <property type="component" value="Unassembled WGS sequence"/>
</dbReference>
<name>A0A9D1NEG6_9FIRM</name>
<dbReference type="AlphaFoldDB" id="A0A9D1NEG6"/>
<dbReference type="EMBL" id="DVOJ01000001">
    <property type="protein sequence ID" value="HIV00993.1"/>
    <property type="molecule type" value="Genomic_DNA"/>
</dbReference>
<sequence>MTLLLTKIMAGISGLGGWIISEEEWADILGGETSDTYQRFSWLIQVVDAVSYVLIPLLIVVGAAGMIYAIILGVNMARADSTEKREEAKKRLINVIVGLAIMIGLILFFILFIKFIIPAFFPAEEV</sequence>
<feature type="transmembrane region" description="Helical" evidence="1">
    <location>
        <begin position="49"/>
        <end position="71"/>
    </location>
</feature>
<evidence type="ECO:0000256" key="1">
    <source>
        <dbReference type="SAM" id="Phobius"/>
    </source>
</evidence>
<keyword evidence="1" id="KW-0472">Membrane</keyword>
<accession>A0A9D1NEG6</accession>
<evidence type="ECO:0000313" key="2">
    <source>
        <dbReference type="EMBL" id="HIV00993.1"/>
    </source>
</evidence>
<protein>
    <submittedName>
        <fullName evidence="2">Uncharacterized protein</fullName>
    </submittedName>
</protein>
<keyword evidence="1" id="KW-0812">Transmembrane</keyword>
<gene>
    <name evidence="2" type="ORF">IAA62_00300</name>
</gene>
<evidence type="ECO:0000313" key="3">
    <source>
        <dbReference type="Proteomes" id="UP000886861"/>
    </source>
</evidence>
<organism evidence="2 3">
    <name type="scientific">Candidatus Caccopulliclostridium gallistercoris</name>
    <dbReference type="NCBI Taxonomy" id="2840719"/>
    <lineage>
        <taxon>Bacteria</taxon>
        <taxon>Bacillati</taxon>
        <taxon>Bacillota</taxon>
        <taxon>Clostridia</taxon>
        <taxon>Candidatus Caccopulliclostridium</taxon>
    </lineage>
</organism>
<comment type="caution">
    <text evidence="2">The sequence shown here is derived from an EMBL/GenBank/DDBJ whole genome shotgun (WGS) entry which is preliminary data.</text>
</comment>
<reference evidence="2" key="2">
    <citation type="journal article" date="2021" name="PeerJ">
        <title>Extensive microbial diversity within the chicken gut microbiome revealed by metagenomics and culture.</title>
        <authorList>
            <person name="Gilroy R."/>
            <person name="Ravi A."/>
            <person name="Getino M."/>
            <person name="Pursley I."/>
            <person name="Horton D.L."/>
            <person name="Alikhan N.F."/>
            <person name="Baker D."/>
            <person name="Gharbi K."/>
            <person name="Hall N."/>
            <person name="Watson M."/>
            <person name="Adriaenssens E.M."/>
            <person name="Foster-Nyarko E."/>
            <person name="Jarju S."/>
            <person name="Secka A."/>
            <person name="Antonio M."/>
            <person name="Oren A."/>
            <person name="Chaudhuri R.R."/>
            <person name="La Ragione R."/>
            <person name="Hildebrand F."/>
            <person name="Pallen M.J."/>
        </authorList>
    </citation>
    <scope>NUCLEOTIDE SEQUENCE</scope>
    <source>
        <strain evidence="2">CHK186-9395</strain>
    </source>
</reference>
<proteinExistence type="predicted"/>